<protein>
    <recommendedName>
        <fullName evidence="1">Reverse transcriptase domain-containing protein</fullName>
    </recommendedName>
</protein>
<dbReference type="InParanoid" id="A0A803KCL9"/>
<feature type="domain" description="Reverse transcriptase" evidence="1">
    <location>
        <begin position="1"/>
        <end position="136"/>
    </location>
</feature>
<proteinExistence type="predicted"/>
<dbReference type="InterPro" id="IPR043502">
    <property type="entry name" value="DNA/RNA_pol_sf"/>
</dbReference>
<dbReference type="GeneTree" id="ENSGT01040000240375"/>
<dbReference type="Ensembl" id="ENSXETT00000107045">
    <property type="protein sequence ID" value="ENSXETP00000118117"/>
    <property type="gene ID" value="ENSXETG00000042568"/>
</dbReference>
<dbReference type="InterPro" id="IPR000477">
    <property type="entry name" value="RT_dom"/>
</dbReference>
<evidence type="ECO:0000313" key="2">
    <source>
        <dbReference type="Ensembl" id="ENSXETP00000118117"/>
    </source>
</evidence>
<dbReference type="PANTHER" id="PTHR33332">
    <property type="entry name" value="REVERSE TRANSCRIPTASE DOMAIN-CONTAINING PROTEIN"/>
    <property type="match status" value="1"/>
</dbReference>
<organism evidence="2">
    <name type="scientific">Xenopus tropicalis</name>
    <name type="common">Western clawed frog</name>
    <name type="synonym">Silurana tropicalis</name>
    <dbReference type="NCBI Taxonomy" id="8364"/>
    <lineage>
        <taxon>Eukaryota</taxon>
        <taxon>Metazoa</taxon>
        <taxon>Chordata</taxon>
        <taxon>Craniata</taxon>
        <taxon>Vertebrata</taxon>
        <taxon>Euteleostomi</taxon>
        <taxon>Amphibia</taxon>
        <taxon>Batrachia</taxon>
        <taxon>Anura</taxon>
        <taxon>Pipoidea</taxon>
        <taxon>Pipidae</taxon>
        <taxon>Xenopodinae</taxon>
        <taxon>Xenopus</taxon>
        <taxon>Silurana</taxon>
    </lineage>
</organism>
<dbReference type="AlphaFoldDB" id="A0A803KCL9"/>
<evidence type="ECO:0000259" key="1">
    <source>
        <dbReference type="PROSITE" id="PS50878"/>
    </source>
</evidence>
<reference evidence="2" key="1">
    <citation type="journal article" date="2010" name="Science">
        <title>The genome of the Western clawed frog Xenopus tropicalis.</title>
        <authorList>
            <person name="Hellsten U."/>
            <person name="Harland R.M."/>
            <person name="Gilchrist M.J."/>
            <person name="Hendrix D."/>
            <person name="Jurka J."/>
            <person name="Kapitonov V."/>
            <person name="Ovcharenko I."/>
            <person name="Putnam N.H."/>
            <person name="Shu S."/>
            <person name="Taher L."/>
            <person name="Blitz I.L."/>
            <person name="Blumberg B."/>
            <person name="Dichmann D.S."/>
            <person name="Dubchak I."/>
            <person name="Amaya E."/>
            <person name="Detter J.C."/>
            <person name="Fletcher R."/>
            <person name="Gerhard D.S."/>
            <person name="Goodstein D."/>
            <person name="Graves T."/>
            <person name="Grigoriev I.V."/>
            <person name="Grimwood J."/>
            <person name="Kawashima T."/>
            <person name="Lindquist E."/>
            <person name="Lucas S.M."/>
            <person name="Mead P.E."/>
            <person name="Mitros T."/>
            <person name="Ogino H."/>
            <person name="Ohta Y."/>
            <person name="Poliakov A.V."/>
            <person name="Pollet N."/>
            <person name="Robert J."/>
            <person name="Salamov A."/>
            <person name="Sater A.K."/>
            <person name="Schmutz J."/>
            <person name="Terry A."/>
            <person name="Vize P.D."/>
            <person name="Warren W.C."/>
            <person name="Wells D."/>
            <person name="Wills A."/>
            <person name="Wilson R.K."/>
            <person name="Zimmerman L.B."/>
            <person name="Zorn A.M."/>
            <person name="Grainger R."/>
            <person name="Grammer T."/>
            <person name="Khokha M.K."/>
            <person name="Richardson P.M."/>
            <person name="Rokhsar D.S."/>
        </authorList>
    </citation>
    <scope>NUCLEOTIDE SEQUENCE [LARGE SCALE GENOMIC DNA]</scope>
    <source>
        <strain evidence="2">Nigerian</strain>
    </source>
</reference>
<dbReference type="SUPFAM" id="SSF56672">
    <property type="entry name" value="DNA/RNA polymerases"/>
    <property type="match status" value="1"/>
</dbReference>
<dbReference type="Pfam" id="PF00078">
    <property type="entry name" value="RVT_1"/>
    <property type="match status" value="1"/>
</dbReference>
<sequence>MQSGFRPVHSTETALCRVANDLQTAKAKGHYLILLDLSSAFDTCDHSILMQILYSLSIWDQAASWFSSYFSNRSFSVALANKSSTPVHLSVGVPQGSVLGPLLFSLYTLSLGDLISSFGLKYHLYANDIHVGFYYC</sequence>
<reference evidence="2" key="2">
    <citation type="submission" date="2021-03" db="UniProtKB">
        <authorList>
            <consortium name="Ensembl"/>
        </authorList>
    </citation>
    <scope>IDENTIFICATION</scope>
</reference>
<name>A0A803KCL9_XENTR</name>
<dbReference type="PROSITE" id="PS50878">
    <property type="entry name" value="RT_POL"/>
    <property type="match status" value="1"/>
</dbReference>
<accession>A0A803KCL9</accession>